<evidence type="ECO:0000313" key="3">
    <source>
        <dbReference type="EMBL" id="KAK7901128.1"/>
    </source>
</evidence>
<evidence type="ECO:0000256" key="1">
    <source>
        <dbReference type="SAM" id="MobiDB-lite"/>
    </source>
</evidence>
<comment type="caution">
    <text evidence="3">The sequence shown here is derived from an EMBL/GenBank/DDBJ whole genome shotgun (WGS) entry which is preliminary data.</text>
</comment>
<feature type="compositionally biased region" description="Polar residues" evidence="1">
    <location>
        <begin position="42"/>
        <end position="59"/>
    </location>
</feature>
<reference evidence="4" key="1">
    <citation type="submission" date="2024-04" db="EMBL/GenBank/DDBJ databases">
        <title>Salinicola lusitanus LLJ914,a marine bacterium isolated from the Okinawa Trough.</title>
        <authorList>
            <person name="Li J."/>
        </authorList>
    </citation>
    <scope>NUCLEOTIDE SEQUENCE [LARGE SCALE GENOMIC DNA]</scope>
</reference>
<feature type="compositionally biased region" description="Polar residues" evidence="1">
    <location>
        <begin position="21"/>
        <end position="30"/>
    </location>
</feature>
<feature type="domain" description="HIF-1 alpha C-terminal transactivation" evidence="2">
    <location>
        <begin position="283"/>
        <end position="317"/>
    </location>
</feature>
<evidence type="ECO:0000259" key="2">
    <source>
        <dbReference type="Pfam" id="PF08778"/>
    </source>
</evidence>
<sequence length="319" mass="34721">MDGEDFQLMPILPEPEGCTQPPLTQPSFSDVASLFQPLPPATASQSFYRPSPAASTSTWAPGEKRRGGPHQETAESRARAYVLGHRTPSQQNLQWPPDPLLTYPQRPSPHRPSPQQTSSDQASSQPGGGKVFGMDTGEERSACQQHGPPHLLKGASESFGRSYRDMSPVRMVKANSSKRLYTEMDVGPCKASDGIWKRMRGELSGPLDRSLSASSLTDPGLGRRALGSRSHSGGSILQHRKSQYPGSISDMQKSCHYDYNGAHSHKAEGIATRLLGPSFDSAYLPELTRYDCEVNVPLQGNLHLLQGCDLLRALDQATT</sequence>
<keyword evidence="4" id="KW-1185">Reference proteome</keyword>
<dbReference type="EMBL" id="JBBPFD010000013">
    <property type="protein sequence ID" value="KAK7901128.1"/>
    <property type="molecule type" value="Genomic_DNA"/>
</dbReference>
<feature type="region of interest" description="Disordered" evidence="1">
    <location>
        <begin position="205"/>
        <end position="243"/>
    </location>
</feature>
<gene>
    <name evidence="3" type="ORF">WMY93_017897</name>
</gene>
<dbReference type="Pfam" id="PF08778">
    <property type="entry name" value="HIF-1a_CTAD"/>
    <property type="match status" value="1"/>
</dbReference>
<organism evidence="3 4">
    <name type="scientific">Mugilogobius chulae</name>
    <name type="common">yellowstripe goby</name>
    <dbReference type="NCBI Taxonomy" id="88201"/>
    <lineage>
        <taxon>Eukaryota</taxon>
        <taxon>Metazoa</taxon>
        <taxon>Chordata</taxon>
        <taxon>Craniata</taxon>
        <taxon>Vertebrata</taxon>
        <taxon>Euteleostomi</taxon>
        <taxon>Actinopterygii</taxon>
        <taxon>Neopterygii</taxon>
        <taxon>Teleostei</taxon>
        <taxon>Neoteleostei</taxon>
        <taxon>Acanthomorphata</taxon>
        <taxon>Gobiaria</taxon>
        <taxon>Gobiiformes</taxon>
        <taxon>Gobioidei</taxon>
        <taxon>Gobiidae</taxon>
        <taxon>Gobionellinae</taxon>
        <taxon>Mugilogobius</taxon>
    </lineage>
</organism>
<dbReference type="InterPro" id="IPR014887">
    <property type="entry name" value="HIF-1_CTAD"/>
</dbReference>
<accession>A0AAW0NIH2</accession>
<dbReference type="Proteomes" id="UP001460270">
    <property type="component" value="Unassembled WGS sequence"/>
</dbReference>
<evidence type="ECO:0000313" key="4">
    <source>
        <dbReference type="Proteomes" id="UP001460270"/>
    </source>
</evidence>
<dbReference type="AlphaFoldDB" id="A0AAW0NIH2"/>
<name>A0AAW0NIH2_9GOBI</name>
<proteinExistence type="predicted"/>
<feature type="region of interest" description="Disordered" evidence="1">
    <location>
        <begin position="1"/>
        <end position="155"/>
    </location>
</feature>
<protein>
    <recommendedName>
        <fullName evidence="2">HIF-1 alpha C-terminal transactivation domain-containing protein</fullName>
    </recommendedName>
</protein>